<keyword evidence="6" id="KW-0472">Membrane</keyword>
<evidence type="ECO:0000256" key="5">
    <source>
        <dbReference type="SAM" id="MobiDB-lite"/>
    </source>
</evidence>
<feature type="transmembrane region" description="Helical" evidence="6">
    <location>
        <begin position="85"/>
        <end position="106"/>
    </location>
</feature>
<protein>
    <recommendedName>
        <fullName evidence="9">Major facilitator superfamily (MFS) profile domain-containing protein</fullName>
    </recommendedName>
</protein>
<name>A0AAN7TBL8_9PEZI</name>
<accession>A0AAN7TBL8</accession>
<reference evidence="7" key="1">
    <citation type="submission" date="2023-08" db="EMBL/GenBank/DDBJ databases">
        <title>Black Yeasts Isolated from many extreme environments.</title>
        <authorList>
            <person name="Coleine C."/>
            <person name="Stajich J.E."/>
            <person name="Selbmann L."/>
        </authorList>
    </citation>
    <scope>NUCLEOTIDE SEQUENCE</scope>
    <source>
        <strain evidence="7">CCFEE 5401</strain>
    </source>
</reference>
<proteinExistence type="inferred from homology"/>
<dbReference type="GO" id="GO:0003735">
    <property type="term" value="F:structural constituent of ribosome"/>
    <property type="evidence" value="ECO:0007669"/>
    <property type="project" value="InterPro"/>
</dbReference>
<feature type="transmembrane region" description="Helical" evidence="6">
    <location>
        <begin position="27"/>
        <end position="48"/>
    </location>
</feature>
<keyword evidence="6" id="KW-1133">Transmembrane helix</keyword>
<feature type="transmembrane region" description="Helical" evidence="6">
    <location>
        <begin position="150"/>
        <end position="169"/>
    </location>
</feature>
<keyword evidence="4" id="KW-0687">Ribonucleoprotein</keyword>
<evidence type="ECO:0008006" key="9">
    <source>
        <dbReference type="Google" id="ProtNLM"/>
    </source>
</evidence>
<dbReference type="PANTHER" id="PTHR11360:SF287">
    <property type="entry name" value="MFS MONOCARBOXYLATE TRANSPORTER"/>
    <property type="match status" value="1"/>
</dbReference>
<comment type="subcellular location">
    <subcellularLocation>
        <location evidence="1">Membrane</location>
        <topology evidence="1">Multi-pass membrane protein</topology>
    </subcellularLocation>
</comment>
<dbReference type="InterPro" id="IPR011701">
    <property type="entry name" value="MFS"/>
</dbReference>
<dbReference type="InterPro" id="IPR036259">
    <property type="entry name" value="MFS_trans_sf"/>
</dbReference>
<feature type="compositionally biased region" description="Low complexity" evidence="5">
    <location>
        <begin position="460"/>
        <end position="470"/>
    </location>
</feature>
<dbReference type="SUPFAM" id="SSF103473">
    <property type="entry name" value="MFS general substrate transporter"/>
    <property type="match status" value="1"/>
</dbReference>
<dbReference type="GO" id="GO:0016020">
    <property type="term" value="C:membrane"/>
    <property type="evidence" value="ECO:0007669"/>
    <property type="project" value="UniProtKB-SubCell"/>
</dbReference>
<dbReference type="Gene3D" id="1.20.1250.20">
    <property type="entry name" value="MFS general substrate transporter like domains"/>
    <property type="match status" value="2"/>
</dbReference>
<dbReference type="GO" id="GO:0005840">
    <property type="term" value="C:ribosome"/>
    <property type="evidence" value="ECO:0007669"/>
    <property type="project" value="UniProtKB-KW"/>
</dbReference>
<dbReference type="Proteomes" id="UP001310890">
    <property type="component" value="Unassembled WGS sequence"/>
</dbReference>
<evidence type="ECO:0000256" key="1">
    <source>
        <dbReference type="ARBA" id="ARBA00004141"/>
    </source>
</evidence>
<feature type="region of interest" description="Disordered" evidence="5">
    <location>
        <begin position="450"/>
        <end position="494"/>
    </location>
</feature>
<feature type="compositionally biased region" description="Polar residues" evidence="5">
    <location>
        <begin position="406"/>
        <end position="418"/>
    </location>
</feature>
<feature type="transmembrane region" description="Helical" evidence="6">
    <location>
        <begin position="288"/>
        <end position="308"/>
    </location>
</feature>
<gene>
    <name evidence="7" type="ORF">LTR62_006915</name>
</gene>
<feature type="transmembrane region" description="Helical" evidence="6">
    <location>
        <begin position="229"/>
        <end position="249"/>
    </location>
</feature>
<evidence type="ECO:0000256" key="6">
    <source>
        <dbReference type="SAM" id="Phobius"/>
    </source>
</evidence>
<feature type="transmembrane region" description="Helical" evidence="6">
    <location>
        <begin position="201"/>
        <end position="223"/>
    </location>
</feature>
<dbReference type="InterPro" id="IPR011331">
    <property type="entry name" value="Ribosomal_eL37/eL43"/>
</dbReference>
<evidence type="ECO:0000313" key="8">
    <source>
        <dbReference type="Proteomes" id="UP001310890"/>
    </source>
</evidence>
<dbReference type="PANTHER" id="PTHR11360">
    <property type="entry name" value="MONOCARBOXYLATE TRANSPORTER"/>
    <property type="match status" value="1"/>
</dbReference>
<evidence type="ECO:0000256" key="3">
    <source>
        <dbReference type="ARBA" id="ARBA00022980"/>
    </source>
</evidence>
<dbReference type="Gene3D" id="2.20.25.30">
    <property type="match status" value="1"/>
</dbReference>
<feature type="transmembrane region" description="Helical" evidence="6">
    <location>
        <begin position="60"/>
        <end position="79"/>
    </location>
</feature>
<dbReference type="EMBL" id="JAVRRL010000062">
    <property type="protein sequence ID" value="KAK5109564.1"/>
    <property type="molecule type" value="Genomic_DNA"/>
</dbReference>
<sequence>MLWGFPLAFGVFQRHYSQHLLFRGSQASIPTIGSLAVGLSLLGMPFTNAIALRWPRRRRMMCVIGCGMCIAGLIGASFATKLWELLFWQGAVYGFGWVVCYTPFLFMLNGWFVQRRGLAYGLLFGASGVSGLIIPLWMEWMIERYSFRVALRSYALVTVLVSAPGLYLIRPRPESNGEKSQRSKLGYDTRDLLPYFTNRHFLLLTTALFVQGLGSFIPNIYIPTFAEELGLSSTATSGLLGLISLSQIFGQLWQGWITDRVNIYLPTSASALLPGLAALLLWGPAKSIAYLIPFSMVWGFFSASYSVLFTRMCTFLVETENGSGDPAYNENTIMLLYGFISFERGVSNILGGPISSWLIPLSSPIDVGRYGIGRYAMVINFTVTCMLAGSMAHALSTSRNILARTADTQAPQSGSVRSSPRFLPRTPRPYHDDPRVKNGKMLTFVETGNWSEKAKRRKTTGTGRMRTLKTIPRKAKNGFRIGTPKGARGPGTAA</sequence>
<comment type="caution">
    <text evidence="7">The sequence shown here is derived from an EMBL/GenBank/DDBJ whole genome shotgun (WGS) entry which is preliminary data.</text>
</comment>
<evidence type="ECO:0000256" key="4">
    <source>
        <dbReference type="ARBA" id="ARBA00023274"/>
    </source>
</evidence>
<feature type="region of interest" description="Disordered" evidence="5">
    <location>
        <begin position="406"/>
        <end position="436"/>
    </location>
</feature>
<comment type="similarity">
    <text evidence="2">Belongs to the major facilitator superfamily. Monocarboxylate porter (TC 2.A.1.13) family.</text>
</comment>
<keyword evidence="3" id="KW-0689">Ribosomal protein</keyword>
<evidence type="ECO:0000256" key="2">
    <source>
        <dbReference type="ARBA" id="ARBA00006727"/>
    </source>
</evidence>
<keyword evidence="6" id="KW-0812">Transmembrane</keyword>
<feature type="transmembrane region" description="Helical" evidence="6">
    <location>
        <begin position="261"/>
        <end position="282"/>
    </location>
</feature>
<dbReference type="AlphaFoldDB" id="A0AAN7TBL8"/>
<dbReference type="InterPro" id="IPR050327">
    <property type="entry name" value="Proton-linked_MCT"/>
</dbReference>
<feature type="transmembrane region" description="Helical" evidence="6">
    <location>
        <begin position="118"/>
        <end position="138"/>
    </location>
</feature>
<evidence type="ECO:0000313" key="7">
    <source>
        <dbReference type="EMBL" id="KAK5109564.1"/>
    </source>
</evidence>
<organism evidence="7 8">
    <name type="scientific">Meristemomyces frigidus</name>
    <dbReference type="NCBI Taxonomy" id="1508187"/>
    <lineage>
        <taxon>Eukaryota</taxon>
        <taxon>Fungi</taxon>
        <taxon>Dikarya</taxon>
        <taxon>Ascomycota</taxon>
        <taxon>Pezizomycotina</taxon>
        <taxon>Dothideomycetes</taxon>
        <taxon>Dothideomycetidae</taxon>
        <taxon>Mycosphaerellales</taxon>
        <taxon>Teratosphaeriaceae</taxon>
        <taxon>Meristemomyces</taxon>
    </lineage>
</organism>
<dbReference type="GO" id="GO:1990904">
    <property type="term" value="C:ribonucleoprotein complex"/>
    <property type="evidence" value="ECO:0007669"/>
    <property type="project" value="UniProtKB-KW"/>
</dbReference>
<dbReference type="Pfam" id="PF07690">
    <property type="entry name" value="MFS_1"/>
    <property type="match status" value="1"/>
</dbReference>
<dbReference type="GO" id="GO:0022857">
    <property type="term" value="F:transmembrane transporter activity"/>
    <property type="evidence" value="ECO:0007669"/>
    <property type="project" value="InterPro"/>
</dbReference>
<dbReference type="GO" id="GO:0006412">
    <property type="term" value="P:translation"/>
    <property type="evidence" value="ECO:0007669"/>
    <property type="project" value="InterPro"/>
</dbReference>